<evidence type="ECO:0000313" key="3">
    <source>
        <dbReference type="Proteomes" id="UP000734854"/>
    </source>
</evidence>
<name>A0A8J5LZ83_ZINOF</name>
<organism evidence="2 3">
    <name type="scientific">Zingiber officinale</name>
    <name type="common">Ginger</name>
    <name type="synonym">Amomum zingiber</name>
    <dbReference type="NCBI Taxonomy" id="94328"/>
    <lineage>
        <taxon>Eukaryota</taxon>
        <taxon>Viridiplantae</taxon>
        <taxon>Streptophyta</taxon>
        <taxon>Embryophyta</taxon>
        <taxon>Tracheophyta</taxon>
        <taxon>Spermatophyta</taxon>
        <taxon>Magnoliopsida</taxon>
        <taxon>Liliopsida</taxon>
        <taxon>Zingiberales</taxon>
        <taxon>Zingiberaceae</taxon>
        <taxon>Zingiber</taxon>
    </lineage>
</organism>
<feature type="region of interest" description="Disordered" evidence="1">
    <location>
        <begin position="135"/>
        <end position="172"/>
    </location>
</feature>
<evidence type="ECO:0000256" key="1">
    <source>
        <dbReference type="SAM" id="MobiDB-lite"/>
    </source>
</evidence>
<reference evidence="2 3" key="1">
    <citation type="submission" date="2020-08" db="EMBL/GenBank/DDBJ databases">
        <title>Plant Genome Project.</title>
        <authorList>
            <person name="Zhang R.-G."/>
        </authorList>
    </citation>
    <scope>NUCLEOTIDE SEQUENCE [LARGE SCALE GENOMIC DNA]</scope>
    <source>
        <tissue evidence="2">Rhizome</tissue>
    </source>
</reference>
<dbReference type="PANTHER" id="PTHR31722:SF0">
    <property type="entry name" value="OS06G0675200 PROTEIN"/>
    <property type="match status" value="1"/>
</dbReference>
<feature type="region of interest" description="Disordered" evidence="1">
    <location>
        <begin position="206"/>
        <end position="328"/>
    </location>
</feature>
<feature type="compositionally biased region" description="Low complexity" evidence="1">
    <location>
        <begin position="207"/>
        <end position="222"/>
    </location>
</feature>
<feature type="compositionally biased region" description="Basic and acidic residues" evidence="1">
    <location>
        <begin position="261"/>
        <end position="273"/>
    </location>
</feature>
<proteinExistence type="predicted"/>
<comment type="caution">
    <text evidence="2">The sequence shown here is derived from an EMBL/GenBank/DDBJ whole genome shotgun (WGS) entry which is preliminary data.</text>
</comment>
<evidence type="ECO:0000313" key="2">
    <source>
        <dbReference type="EMBL" id="KAG6528932.1"/>
    </source>
</evidence>
<dbReference type="PANTHER" id="PTHR31722">
    <property type="entry name" value="OS06G0675200 PROTEIN"/>
    <property type="match status" value="1"/>
</dbReference>
<feature type="compositionally biased region" description="Basic and acidic residues" evidence="1">
    <location>
        <begin position="224"/>
        <end position="238"/>
    </location>
</feature>
<gene>
    <name evidence="2" type="ORF">ZIOFF_011124</name>
</gene>
<dbReference type="EMBL" id="JACMSC010000003">
    <property type="protein sequence ID" value="KAG6528932.1"/>
    <property type="molecule type" value="Genomic_DNA"/>
</dbReference>
<keyword evidence="3" id="KW-1185">Reference proteome</keyword>
<feature type="compositionally biased region" description="Low complexity" evidence="1">
    <location>
        <begin position="311"/>
        <end position="322"/>
    </location>
</feature>
<protein>
    <submittedName>
        <fullName evidence="2">Uncharacterized protein</fullName>
    </submittedName>
</protein>
<dbReference type="OrthoDB" id="689767at2759"/>
<accession>A0A8J5LZ83</accession>
<feature type="compositionally biased region" description="Basic and acidic residues" evidence="1">
    <location>
        <begin position="135"/>
        <end position="148"/>
    </location>
</feature>
<dbReference type="AlphaFoldDB" id="A0A8J5LZ83"/>
<dbReference type="Proteomes" id="UP000734854">
    <property type="component" value="Unassembled WGS sequence"/>
</dbReference>
<feature type="compositionally biased region" description="Polar residues" evidence="1">
    <location>
        <begin position="162"/>
        <end position="172"/>
    </location>
</feature>
<sequence length="421" mass="46149">MASACVNNVSSRPDSAFLDFAAPCLRVALSRNLEVNLEPAASELNRSIDPDDSGEELPEFEFRIDDPVVMLPADELFSDGKLVPLRTVAVQLSVESADEKNSSELEMVTEVLRSDPYQKSFKATRSASRWRELLGLKRNHNAKEETHKSTSPSQKGEENHKSTSPLQMGLNPSSRSFRRLLRHAKPSSSVDSFATVPLLRDSLSEPASISARRSLSSSSSSSGADHDELPRFSLDSERPTQSPILLSRAPLAVRLSQPRRATTERQHQPERGEQSPVRRRSEAGPPPLVASVDSPRMNASGKVVFQGLERSSSSPGSCQGGSHRQRVRPYQGMERSYSSNVRVTPVLNVVPVGSLLIGSSKPGSVFGLGQLLSPSKNSVGARRNKIVERDRNPEHKQALQVKCDEYASDTHPSSWIKQTLV</sequence>